<proteinExistence type="predicted"/>
<dbReference type="RefSeq" id="WP_169886990.1">
    <property type="nucleotide sequence ID" value="NZ_FMWB01000041.1"/>
</dbReference>
<dbReference type="Proteomes" id="UP000183046">
    <property type="component" value="Unassembled WGS sequence"/>
</dbReference>
<evidence type="ECO:0000313" key="1">
    <source>
        <dbReference type="EMBL" id="SCZ48924.1"/>
    </source>
</evidence>
<gene>
    <name evidence="1" type="ORF">SAMN05216279_1414</name>
</gene>
<dbReference type="EMBL" id="FMWB01000041">
    <property type="protein sequence ID" value="SCZ48924.1"/>
    <property type="molecule type" value="Genomic_DNA"/>
</dbReference>
<organism evidence="1 2">
    <name type="scientific">Pseudomonas oryzihabitans</name>
    <dbReference type="NCBI Taxonomy" id="47885"/>
    <lineage>
        <taxon>Bacteria</taxon>
        <taxon>Pseudomonadati</taxon>
        <taxon>Pseudomonadota</taxon>
        <taxon>Gammaproteobacteria</taxon>
        <taxon>Pseudomonadales</taxon>
        <taxon>Pseudomonadaceae</taxon>
        <taxon>Pseudomonas</taxon>
    </lineage>
</organism>
<protein>
    <submittedName>
        <fullName evidence="1">Uncharacterized protein</fullName>
    </submittedName>
</protein>
<accession>A0A1G5PHF5</accession>
<sequence>MNDFIRGFKRGARQTMYGYWAPAVALWNLLSSTTDDLIRKANQAEK</sequence>
<dbReference type="AlphaFoldDB" id="A0A1G5PHF5"/>
<name>A0A1G5PHF5_9PSED</name>
<comment type="caution">
    <text evidence="1">The sequence shown here is derived from an EMBL/GenBank/DDBJ whole genome shotgun (WGS) entry which is preliminary data.</text>
</comment>
<evidence type="ECO:0000313" key="2">
    <source>
        <dbReference type="Proteomes" id="UP000183046"/>
    </source>
</evidence>
<reference evidence="2" key="1">
    <citation type="submission" date="2016-10" db="EMBL/GenBank/DDBJ databases">
        <authorList>
            <person name="de Groot N.N."/>
        </authorList>
    </citation>
    <scope>NUCLEOTIDE SEQUENCE [LARGE SCALE GENOMIC DNA]</scope>
    <source>
        <strain evidence="2">DSM 15758</strain>
    </source>
</reference>